<keyword evidence="2" id="KW-1185">Reference proteome</keyword>
<dbReference type="EMBL" id="KZ825932">
    <property type="protein sequence ID" value="PYH91863.1"/>
    <property type="molecule type" value="Genomic_DNA"/>
</dbReference>
<proteinExistence type="predicted"/>
<dbReference type="OrthoDB" id="4207132at2759"/>
<dbReference type="AlphaFoldDB" id="A0A319DKU6"/>
<dbReference type="Proteomes" id="UP000247810">
    <property type="component" value="Unassembled WGS sequence"/>
</dbReference>
<name>A0A319DKU6_9EURO</name>
<sequence length="250" mass="28910">MPSRWFARGEVGPDTIVELNKKWIILETINEQVFQTHEQSPPNSTSFACTRLLCTEAETGMQAHMRIYKQIPIEGTEAEPAAIRAQQASSCYPRELKALHTLTQKRSVITPRLLDSKNDRQESTGLVPGGFVLWVVWELLPGIRLGNHLGGSKFWDMERTQRDTIREAFKEGIMKLYLWGYYPHFGRCRSLVWNAQTSNLYFVGFFMANSVSRPETWSPAIWAEWGLARPPKSCHFWWPTWDGSTEGWEW</sequence>
<organism evidence="1 2">
    <name type="scientific">Aspergillus ellipticus CBS 707.79</name>
    <dbReference type="NCBI Taxonomy" id="1448320"/>
    <lineage>
        <taxon>Eukaryota</taxon>
        <taxon>Fungi</taxon>
        <taxon>Dikarya</taxon>
        <taxon>Ascomycota</taxon>
        <taxon>Pezizomycotina</taxon>
        <taxon>Eurotiomycetes</taxon>
        <taxon>Eurotiomycetidae</taxon>
        <taxon>Eurotiales</taxon>
        <taxon>Aspergillaceae</taxon>
        <taxon>Aspergillus</taxon>
        <taxon>Aspergillus subgen. Circumdati</taxon>
    </lineage>
</organism>
<protein>
    <submittedName>
        <fullName evidence="1">Uncharacterized protein</fullName>
    </submittedName>
</protein>
<accession>A0A319DKU6</accession>
<dbReference type="VEuPathDB" id="FungiDB:BO71DRAFT_411454"/>
<gene>
    <name evidence="1" type="ORF">BO71DRAFT_411454</name>
</gene>
<evidence type="ECO:0000313" key="1">
    <source>
        <dbReference type="EMBL" id="PYH91863.1"/>
    </source>
</evidence>
<evidence type="ECO:0000313" key="2">
    <source>
        <dbReference type="Proteomes" id="UP000247810"/>
    </source>
</evidence>
<reference evidence="1 2" key="1">
    <citation type="submission" date="2018-02" db="EMBL/GenBank/DDBJ databases">
        <title>The genomes of Aspergillus section Nigri reveals drivers in fungal speciation.</title>
        <authorList>
            <consortium name="DOE Joint Genome Institute"/>
            <person name="Vesth T.C."/>
            <person name="Nybo J."/>
            <person name="Theobald S."/>
            <person name="Brandl J."/>
            <person name="Frisvad J.C."/>
            <person name="Nielsen K.F."/>
            <person name="Lyhne E.K."/>
            <person name="Kogle M.E."/>
            <person name="Kuo A."/>
            <person name="Riley R."/>
            <person name="Clum A."/>
            <person name="Nolan M."/>
            <person name="Lipzen A."/>
            <person name="Salamov A."/>
            <person name="Henrissat B."/>
            <person name="Wiebenga A."/>
            <person name="De vries R.P."/>
            <person name="Grigoriev I.V."/>
            <person name="Mortensen U.H."/>
            <person name="Andersen M.R."/>
            <person name="Baker S.E."/>
        </authorList>
    </citation>
    <scope>NUCLEOTIDE SEQUENCE [LARGE SCALE GENOMIC DNA]</scope>
    <source>
        <strain evidence="1 2">CBS 707.79</strain>
    </source>
</reference>